<organism evidence="1 2">
    <name type="scientific">Desulfocurvibacter africanus subsp. africanus str. Walvis Bay</name>
    <dbReference type="NCBI Taxonomy" id="690850"/>
    <lineage>
        <taxon>Bacteria</taxon>
        <taxon>Pseudomonadati</taxon>
        <taxon>Thermodesulfobacteriota</taxon>
        <taxon>Desulfovibrionia</taxon>
        <taxon>Desulfovibrionales</taxon>
        <taxon>Desulfovibrionaceae</taxon>
        <taxon>Desulfocurvibacter</taxon>
    </lineage>
</organism>
<dbReference type="AlphaFoldDB" id="F3YXA1"/>
<dbReference type="STRING" id="690850.Desaf_2273"/>
<evidence type="ECO:0000313" key="1">
    <source>
        <dbReference type="EMBL" id="EGJ50599.1"/>
    </source>
</evidence>
<dbReference type="EMBL" id="CP003221">
    <property type="protein sequence ID" value="EGJ50599.1"/>
    <property type="molecule type" value="Genomic_DNA"/>
</dbReference>
<dbReference type="KEGG" id="daf:Desaf_2273"/>
<proteinExistence type="predicted"/>
<reference evidence="1 2" key="1">
    <citation type="journal article" date="2011" name="J. Bacteriol.">
        <title>Genome sequence of the mercury-methylating and pleomorphic Desulfovibrio africanus Strain Walvis Bay.</title>
        <authorList>
            <person name="Brown S.D."/>
            <person name="Wall J.D."/>
            <person name="Kucken A.M."/>
            <person name="Gilmour C.C."/>
            <person name="Podar M."/>
            <person name="Brandt C.C."/>
            <person name="Teshima H."/>
            <person name="Detter J.C."/>
            <person name="Han C.S."/>
            <person name="Land M.L."/>
            <person name="Lucas S."/>
            <person name="Han J."/>
            <person name="Pennacchio L."/>
            <person name="Nolan M."/>
            <person name="Pitluck S."/>
            <person name="Woyke T."/>
            <person name="Goodwin L."/>
            <person name="Palumbo A.V."/>
            <person name="Elias D.A."/>
        </authorList>
    </citation>
    <scope>NUCLEOTIDE SEQUENCE [LARGE SCALE GENOMIC DNA]</scope>
    <source>
        <strain evidence="1 2">Walvis Bay</strain>
    </source>
</reference>
<gene>
    <name evidence="1" type="ORF">Desaf_2273</name>
</gene>
<sequence>MGEVLQVRVMAQTYKPESVERRWPTLSKLAWPAPSPAWPHKGVMELPEALFEQISLGEWPKDRQEVLRGPVSGLLGIRGKLSSALADWKPQEADALSYQLEEALDELEKRAAEALLSE</sequence>
<dbReference type="Proteomes" id="UP000007844">
    <property type="component" value="Chromosome"/>
</dbReference>
<dbReference type="RefSeq" id="WP_014260310.1">
    <property type="nucleotide sequence ID" value="NC_016629.1"/>
</dbReference>
<protein>
    <submittedName>
        <fullName evidence="1">Uncharacterized protein</fullName>
    </submittedName>
</protein>
<accession>F3YXA1</accession>
<evidence type="ECO:0000313" key="2">
    <source>
        <dbReference type="Proteomes" id="UP000007844"/>
    </source>
</evidence>
<dbReference type="eggNOG" id="ENOG502ZGVQ">
    <property type="taxonomic scope" value="Bacteria"/>
</dbReference>
<name>F3YXA1_DESAF</name>
<dbReference type="HOGENOM" id="CLU_169525_0_0_7"/>
<keyword evidence="2" id="KW-1185">Reference proteome</keyword>